<evidence type="ECO:0000256" key="1">
    <source>
        <dbReference type="ARBA" id="ARBA00023125"/>
    </source>
</evidence>
<dbReference type="PROSITE" id="PS01081">
    <property type="entry name" value="HTH_TETR_1"/>
    <property type="match status" value="1"/>
</dbReference>
<sequence>MRTKDDDKRIRIFRAAIHVINERGLAGASVARIAAAAGVSPATLYVHFENKDDMLNKLFIGIYYRMSASLRAALDDTRPPRAALYEVWRAMWTYLREQPEDFLFVEQFGNNPVITEASREQVMDFFEFLHRYYRRLMDDGVLRPLTKEVISACLFMPMINLVKWQMGGKTTVDEEAIRQSFEVAWRGLVTDEYRLRRED</sequence>
<dbReference type="GO" id="GO:0003700">
    <property type="term" value="F:DNA-binding transcription factor activity"/>
    <property type="evidence" value="ECO:0007669"/>
    <property type="project" value="TreeGrafter"/>
</dbReference>
<dbReference type="EMBL" id="CP154858">
    <property type="protein sequence ID" value="XDT70904.1"/>
    <property type="molecule type" value="Genomic_DNA"/>
</dbReference>
<dbReference type="Gene3D" id="1.10.357.10">
    <property type="entry name" value="Tetracycline Repressor, domain 2"/>
    <property type="match status" value="1"/>
</dbReference>
<reference evidence="4" key="1">
    <citation type="submission" date="2024-05" db="EMBL/GenBank/DDBJ databases">
        <title>Genome sequencing of novel strain.</title>
        <authorList>
            <person name="Ganbat D."/>
            <person name="Ganbat S."/>
            <person name="Lee S.-J."/>
        </authorList>
    </citation>
    <scope>NUCLEOTIDE SEQUENCE</scope>
    <source>
        <strain evidence="4">SMD15-11</strain>
    </source>
</reference>
<dbReference type="PROSITE" id="PS50977">
    <property type="entry name" value="HTH_TETR_2"/>
    <property type="match status" value="1"/>
</dbReference>
<dbReference type="GO" id="GO:0000976">
    <property type="term" value="F:transcription cis-regulatory region binding"/>
    <property type="evidence" value="ECO:0007669"/>
    <property type="project" value="TreeGrafter"/>
</dbReference>
<dbReference type="PANTHER" id="PTHR30055">
    <property type="entry name" value="HTH-TYPE TRANSCRIPTIONAL REGULATOR RUTR"/>
    <property type="match status" value="1"/>
</dbReference>
<evidence type="ECO:0000256" key="2">
    <source>
        <dbReference type="PROSITE-ProRule" id="PRU00335"/>
    </source>
</evidence>
<dbReference type="RefSeq" id="WP_369599945.1">
    <property type="nucleotide sequence ID" value="NZ_CP154858.1"/>
</dbReference>
<proteinExistence type="predicted"/>
<dbReference type="InterPro" id="IPR001647">
    <property type="entry name" value="HTH_TetR"/>
</dbReference>
<evidence type="ECO:0000313" key="4">
    <source>
        <dbReference type="EMBL" id="XDT70904.1"/>
    </source>
</evidence>
<dbReference type="Pfam" id="PF00440">
    <property type="entry name" value="TetR_N"/>
    <property type="match status" value="1"/>
</dbReference>
<dbReference type="InterPro" id="IPR036271">
    <property type="entry name" value="Tet_transcr_reg_TetR-rel_C_sf"/>
</dbReference>
<dbReference type="InterPro" id="IPR050109">
    <property type="entry name" value="HTH-type_TetR-like_transc_reg"/>
</dbReference>
<dbReference type="SUPFAM" id="SSF46689">
    <property type="entry name" value="Homeodomain-like"/>
    <property type="match status" value="1"/>
</dbReference>
<dbReference type="KEGG" id="tcd:AAIA72_08755"/>
<keyword evidence="1 2" id="KW-0238">DNA-binding</keyword>
<protein>
    <submittedName>
        <fullName evidence="4">TetR/AcrR family transcriptional regulator</fullName>
    </submittedName>
</protein>
<dbReference type="SUPFAM" id="SSF48498">
    <property type="entry name" value="Tetracyclin repressor-like, C-terminal domain"/>
    <property type="match status" value="1"/>
</dbReference>
<feature type="DNA-binding region" description="H-T-H motif" evidence="2">
    <location>
        <begin position="29"/>
        <end position="48"/>
    </location>
</feature>
<dbReference type="InterPro" id="IPR032551">
    <property type="entry name" value="BscR_C"/>
</dbReference>
<dbReference type="InterPro" id="IPR023772">
    <property type="entry name" value="DNA-bd_HTH_TetR-type_CS"/>
</dbReference>
<dbReference type="AlphaFoldDB" id="A0AB39US95"/>
<gene>
    <name evidence="4" type="ORF">AAIA72_08755</name>
</gene>
<dbReference type="InterPro" id="IPR009057">
    <property type="entry name" value="Homeodomain-like_sf"/>
</dbReference>
<feature type="domain" description="HTH tetR-type" evidence="3">
    <location>
        <begin position="6"/>
        <end position="66"/>
    </location>
</feature>
<dbReference type="PANTHER" id="PTHR30055:SF207">
    <property type="entry name" value="HTH-TYPE TRANSCRIPTIONAL REPRESSOR FATR"/>
    <property type="match status" value="1"/>
</dbReference>
<dbReference type="PRINTS" id="PR00455">
    <property type="entry name" value="HTHTETR"/>
</dbReference>
<evidence type="ECO:0000259" key="3">
    <source>
        <dbReference type="PROSITE" id="PS50977"/>
    </source>
</evidence>
<accession>A0AB39US95</accession>
<name>A0AB39US95_9GAMM</name>
<dbReference type="Pfam" id="PF16295">
    <property type="entry name" value="TetR_C_10"/>
    <property type="match status" value="1"/>
</dbReference>
<organism evidence="4">
    <name type="scientific">Thermohahella caldifontis</name>
    <dbReference type="NCBI Taxonomy" id="3142973"/>
    <lineage>
        <taxon>Bacteria</taxon>
        <taxon>Pseudomonadati</taxon>
        <taxon>Pseudomonadota</taxon>
        <taxon>Gammaproteobacteria</taxon>
        <taxon>Oceanospirillales</taxon>
        <taxon>Hahellaceae</taxon>
        <taxon>Thermohahella</taxon>
    </lineage>
</organism>